<dbReference type="EMBL" id="JBBMFS010000010">
    <property type="protein sequence ID" value="MEQ2555579.1"/>
    <property type="molecule type" value="Genomic_DNA"/>
</dbReference>
<dbReference type="SUPFAM" id="SSF69304">
    <property type="entry name" value="Tricorn protease N-terminal domain"/>
    <property type="match status" value="1"/>
</dbReference>
<reference evidence="2" key="1">
    <citation type="submission" date="2024-03" db="EMBL/GenBank/DDBJ databases">
        <title>Human intestinal bacterial collection.</title>
        <authorList>
            <person name="Pauvert C."/>
            <person name="Hitch T.C.A."/>
            <person name="Clavel T."/>
        </authorList>
    </citation>
    <scope>NUCLEOTIDE SEQUENCE [LARGE SCALE GENOMIC DNA]</scope>
    <source>
        <strain evidence="2">CLA-AA-H89B</strain>
    </source>
</reference>
<name>A0ABV1H797_9FIRM</name>
<evidence type="ECO:0000313" key="3">
    <source>
        <dbReference type="Proteomes" id="UP001546774"/>
    </source>
</evidence>
<keyword evidence="1" id="KW-1133">Transmembrane helix</keyword>
<evidence type="ECO:0008006" key="4">
    <source>
        <dbReference type="Google" id="ProtNLM"/>
    </source>
</evidence>
<sequence>MSKRKISYIIGGICIAACVVVAGIWFLNRNKVKDDAVTVDIRTDTVSAGENEESSWNTDVHGIAKAEGGYYYLQMKSKGMCLYFYDESVQRSIAVCSKAECNHGDVQCNAFFLTSEYLSSPVHYYQGNIYMIKVKNGMGVLTKIQPDGNEREEICELFPNANVTSVSMVFHDNAAYVYDHTGHAGSEQEQDETIKKVELDTKKSEDIYTYRGTGSAISGARSFGNKLFFKVRTYEINKDTLKQSFQYQLYAYDYDTGTVQTVAEGKNISDYYVDLQNNILYYYVIGEGLYQCRLDSSEQKLIYKADAMIAVASLSFDGRYLYMGNGGIGSATDAKSAIDRVVYVLDTDGNVCNKINMQSNMKLYYGDADYLFAESGDKVFYISKADILTAQEWEELE</sequence>
<proteinExistence type="predicted"/>
<feature type="transmembrane region" description="Helical" evidence="1">
    <location>
        <begin position="7"/>
        <end position="27"/>
    </location>
</feature>
<comment type="caution">
    <text evidence="2">The sequence shown here is derived from an EMBL/GenBank/DDBJ whole genome shotgun (WGS) entry which is preliminary data.</text>
</comment>
<keyword evidence="1" id="KW-0472">Membrane</keyword>
<gene>
    <name evidence="2" type="ORF">WMO37_11270</name>
</gene>
<keyword evidence="1" id="KW-0812">Transmembrane</keyword>
<dbReference type="Proteomes" id="UP001546774">
    <property type="component" value="Unassembled WGS sequence"/>
</dbReference>
<accession>A0ABV1H797</accession>
<organism evidence="2 3">
    <name type="scientific">Lachnospira intestinalis</name>
    <dbReference type="NCBI Taxonomy" id="3133158"/>
    <lineage>
        <taxon>Bacteria</taxon>
        <taxon>Bacillati</taxon>
        <taxon>Bacillota</taxon>
        <taxon>Clostridia</taxon>
        <taxon>Lachnospirales</taxon>
        <taxon>Lachnospiraceae</taxon>
        <taxon>Lachnospira</taxon>
    </lineage>
</organism>
<keyword evidence="3" id="KW-1185">Reference proteome</keyword>
<protein>
    <recommendedName>
        <fullName evidence="4">DUF5050 domain-containing protein</fullName>
    </recommendedName>
</protein>
<evidence type="ECO:0000313" key="2">
    <source>
        <dbReference type="EMBL" id="MEQ2555579.1"/>
    </source>
</evidence>
<evidence type="ECO:0000256" key="1">
    <source>
        <dbReference type="SAM" id="Phobius"/>
    </source>
</evidence>